<comment type="caution">
    <text evidence="1">The sequence shown here is derived from an EMBL/GenBank/DDBJ whole genome shotgun (WGS) entry which is preliminary data.</text>
</comment>
<reference evidence="1 2" key="2">
    <citation type="journal article" date="2022" name="Mol. Ecol. Resour.">
        <title>The genomes of chicory, endive, great burdock and yacon provide insights into Asteraceae paleo-polyploidization history and plant inulin production.</title>
        <authorList>
            <person name="Fan W."/>
            <person name="Wang S."/>
            <person name="Wang H."/>
            <person name="Wang A."/>
            <person name="Jiang F."/>
            <person name="Liu H."/>
            <person name="Zhao H."/>
            <person name="Xu D."/>
            <person name="Zhang Y."/>
        </authorList>
    </citation>
    <scope>NUCLEOTIDE SEQUENCE [LARGE SCALE GENOMIC DNA]</scope>
    <source>
        <strain evidence="2">cv. Yunnan</strain>
        <tissue evidence="1">Leaves</tissue>
    </source>
</reference>
<dbReference type="Proteomes" id="UP001056120">
    <property type="component" value="Linkage Group LG21"/>
</dbReference>
<accession>A0ACB9CG63</accession>
<proteinExistence type="predicted"/>
<evidence type="ECO:0000313" key="2">
    <source>
        <dbReference type="Proteomes" id="UP001056120"/>
    </source>
</evidence>
<evidence type="ECO:0000313" key="1">
    <source>
        <dbReference type="EMBL" id="KAI3733251.1"/>
    </source>
</evidence>
<keyword evidence="2" id="KW-1185">Reference proteome</keyword>
<dbReference type="EMBL" id="CM042038">
    <property type="protein sequence ID" value="KAI3733251.1"/>
    <property type="molecule type" value="Genomic_DNA"/>
</dbReference>
<name>A0ACB9CG63_9ASTR</name>
<gene>
    <name evidence="1" type="ORF">L1987_64471</name>
</gene>
<organism evidence="1 2">
    <name type="scientific">Smallanthus sonchifolius</name>
    <dbReference type="NCBI Taxonomy" id="185202"/>
    <lineage>
        <taxon>Eukaryota</taxon>
        <taxon>Viridiplantae</taxon>
        <taxon>Streptophyta</taxon>
        <taxon>Embryophyta</taxon>
        <taxon>Tracheophyta</taxon>
        <taxon>Spermatophyta</taxon>
        <taxon>Magnoliopsida</taxon>
        <taxon>eudicotyledons</taxon>
        <taxon>Gunneridae</taxon>
        <taxon>Pentapetalae</taxon>
        <taxon>asterids</taxon>
        <taxon>campanulids</taxon>
        <taxon>Asterales</taxon>
        <taxon>Asteraceae</taxon>
        <taxon>Asteroideae</taxon>
        <taxon>Heliantheae alliance</taxon>
        <taxon>Millerieae</taxon>
        <taxon>Smallanthus</taxon>
    </lineage>
</organism>
<reference evidence="2" key="1">
    <citation type="journal article" date="2022" name="Mol. Ecol. Resour.">
        <title>The genomes of chicory, endive, great burdock and yacon provide insights into Asteraceae palaeo-polyploidization history and plant inulin production.</title>
        <authorList>
            <person name="Fan W."/>
            <person name="Wang S."/>
            <person name="Wang H."/>
            <person name="Wang A."/>
            <person name="Jiang F."/>
            <person name="Liu H."/>
            <person name="Zhao H."/>
            <person name="Xu D."/>
            <person name="Zhang Y."/>
        </authorList>
    </citation>
    <scope>NUCLEOTIDE SEQUENCE [LARGE SCALE GENOMIC DNA]</scope>
    <source>
        <strain evidence="2">cv. Yunnan</strain>
    </source>
</reference>
<protein>
    <submittedName>
        <fullName evidence="1">Uncharacterized protein</fullName>
    </submittedName>
</protein>
<sequence length="83" mass="9415">MMIFANMFVWMDGVADKGVCLQDLPLYSSPMIMTGKLKEILKSIGEDDDDDDDDLLWKSTTEGIRSEDTVTIPFSKLTYDNDQ</sequence>